<protein>
    <submittedName>
        <fullName evidence="1">Uncharacterized protein</fullName>
    </submittedName>
</protein>
<name>A0A8J3ZHF6_9ACTN</name>
<dbReference type="AlphaFoldDB" id="A0A8J3ZHF6"/>
<accession>A0A8J3ZHF6</accession>
<gene>
    <name evidence="1" type="ORF">Vau01_089790</name>
</gene>
<comment type="caution">
    <text evidence="1">The sequence shown here is derived from an EMBL/GenBank/DDBJ whole genome shotgun (WGS) entry which is preliminary data.</text>
</comment>
<organism evidence="1 2">
    <name type="scientific">Virgisporangium aurantiacum</name>
    <dbReference type="NCBI Taxonomy" id="175570"/>
    <lineage>
        <taxon>Bacteria</taxon>
        <taxon>Bacillati</taxon>
        <taxon>Actinomycetota</taxon>
        <taxon>Actinomycetes</taxon>
        <taxon>Micromonosporales</taxon>
        <taxon>Micromonosporaceae</taxon>
        <taxon>Virgisporangium</taxon>
    </lineage>
</organism>
<dbReference type="PANTHER" id="PTHR34613">
    <property type="entry name" value="SLL0800 PROTEIN"/>
    <property type="match status" value="1"/>
</dbReference>
<dbReference type="EMBL" id="BOPG01000067">
    <property type="protein sequence ID" value="GIJ61463.1"/>
    <property type="molecule type" value="Genomic_DNA"/>
</dbReference>
<sequence>MPSLSHELIVDMFRDRPTMAADLLESQLGFTLPKFDRVEVMSADLTNVAPTEYRADVAIKMIDGRKLVSAVIVEIQRRPDKRKRFAWPAYVGTLYSRLRYPVFLLVVCPNDKVATWCSESITIGDPPYFMMRPSVFNLQDAPVITDIAVAERSPELAVLSALAHGGKPGPEPVLKAFVAALKNVDDDHAYLYYDFVLGPLPSPARVILRSLMSIAETYRPVSDWGRRHFRNGKLEGKLEGKAEGEAEALLTVLSARGLDVSDDVRARITGCTDIEQLSTWIRRAATAETVDELFD</sequence>
<proteinExistence type="predicted"/>
<dbReference type="RefSeq" id="WP_204006412.1">
    <property type="nucleotide sequence ID" value="NZ_BOPG01000067.1"/>
</dbReference>
<reference evidence="1" key="1">
    <citation type="submission" date="2021-01" db="EMBL/GenBank/DDBJ databases">
        <title>Whole genome shotgun sequence of Virgisporangium aurantiacum NBRC 16421.</title>
        <authorList>
            <person name="Komaki H."/>
            <person name="Tamura T."/>
        </authorList>
    </citation>
    <scope>NUCLEOTIDE SEQUENCE</scope>
    <source>
        <strain evidence="1">NBRC 16421</strain>
    </source>
</reference>
<dbReference type="PANTHER" id="PTHR34613:SF1">
    <property type="entry name" value="SLL6017 PROTEIN"/>
    <property type="match status" value="1"/>
</dbReference>
<dbReference type="Proteomes" id="UP000612585">
    <property type="component" value="Unassembled WGS sequence"/>
</dbReference>
<keyword evidence="2" id="KW-1185">Reference proteome</keyword>
<evidence type="ECO:0000313" key="1">
    <source>
        <dbReference type="EMBL" id="GIJ61463.1"/>
    </source>
</evidence>
<evidence type="ECO:0000313" key="2">
    <source>
        <dbReference type="Proteomes" id="UP000612585"/>
    </source>
</evidence>